<feature type="region of interest" description="Disordered" evidence="1">
    <location>
        <begin position="442"/>
        <end position="463"/>
    </location>
</feature>
<feature type="compositionally biased region" description="Basic and acidic residues" evidence="1">
    <location>
        <begin position="165"/>
        <end position="200"/>
    </location>
</feature>
<feature type="region of interest" description="Disordered" evidence="1">
    <location>
        <begin position="109"/>
        <end position="206"/>
    </location>
</feature>
<feature type="compositionally biased region" description="Basic and acidic residues" evidence="1">
    <location>
        <begin position="23"/>
        <end position="71"/>
    </location>
</feature>
<proteinExistence type="predicted"/>
<accession>A0A1B0CM57</accession>
<dbReference type="EMBL" id="AJWK01018250">
    <property type="status" value="NOT_ANNOTATED_CDS"/>
    <property type="molecule type" value="Genomic_DNA"/>
</dbReference>
<dbReference type="Proteomes" id="UP000092461">
    <property type="component" value="Unassembled WGS sequence"/>
</dbReference>
<dbReference type="EnsemblMetazoa" id="LLOJ005745-RA">
    <property type="protein sequence ID" value="LLOJ005745-PA"/>
    <property type="gene ID" value="LLOJ005745"/>
</dbReference>
<feature type="compositionally biased region" description="Basic and acidic residues" evidence="1">
    <location>
        <begin position="451"/>
        <end position="463"/>
    </location>
</feature>
<name>A0A1B0CM57_LUTLO</name>
<evidence type="ECO:0000256" key="1">
    <source>
        <dbReference type="SAM" id="MobiDB-lite"/>
    </source>
</evidence>
<feature type="region of interest" description="Disordered" evidence="1">
    <location>
        <begin position="23"/>
        <end position="78"/>
    </location>
</feature>
<feature type="compositionally biased region" description="Polar residues" evidence="1">
    <location>
        <begin position="535"/>
        <end position="561"/>
    </location>
</feature>
<dbReference type="VEuPathDB" id="VectorBase:LLOJ005745"/>
<feature type="compositionally biased region" description="Basic and acidic residues" evidence="1">
    <location>
        <begin position="109"/>
        <end position="145"/>
    </location>
</feature>
<keyword evidence="3" id="KW-1185">Reference proteome</keyword>
<feature type="region of interest" description="Disordered" evidence="1">
    <location>
        <begin position="231"/>
        <end position="264"/>
    </location>
</feature>
<dbReference type="AlphaFoldDB" id="A0A1B0CM57"/>
<feature type="compositionally biased region" description="Basic and acidic residues" evidence="1">
    <location>
        <begin position="587"/>
        <end position="610"/>
    </location>
</feature>
<protein>
    <submittedName>
        <fullName evidence="2">Uncharacterized protein</fullName>
    </submittedName>
</protein>
<feature type="compositionally biased region" description="Basic and acidic residues" evidence="1">
    <location>
        <begin position="231"/>
        <end position="252"/>
    </location>
</feature>
<feature type="region of interest" description="Disordered" evidence="1">
    <location>
        <begin position="505"/>
        <end position="618"/>
    </location>
</feature>
<evidence type="ECO:0000313" key="3">
    <source>
        <dbReference type="Proteomes" id="UP000092461"/>
    </source>
</evidence>
<sequence>MKIETVSKAIVEETIEIIEKKASPEPAKIEEVKEDIKSSEIPEKKTSPEEEKIKEIVDETKPLESPEKKPSPEPMKIETVSKAIVEETVEIIEKKASPEPAKIEVVKEDIKSSEIPEKKTSPEEEKIKEIVDETKPLESPEKKPSPEPMKIETVSKATVEETVEIIEKKASPEPAKIEEVKEDIKSNETKPLESPEKKPSPEPMKIETVSKAIVEETVEIDSSLSVRKEVQEAETKSEKEVHVTKHISEKSELSSFESTSKKTRSELVSTRYEASEIFSKEVHDVHSSLDRKEEMTLQLRIEKKSPEVTEITEIKTPSPSKSPLKEPVEFHEVIQIPFESTFLLPTQVCEEQPVDIVEILEITEILTEDIDPSVEYKSFQGTEHLEIHDDETTTGHSEEPDSLVPHPEINFIPLDKIHLSAVNVSSLASSVLPPSVLSDAAEGSDVVLQRSPERKTRRSRTEDTMGLGDEFLRTGKEILEDDSPQLTDVTSSSITNVTDRIESSLETDWTVDDESADHTPVKSVGHMTESEKTIHLSTQIKYESEKSMSTSDNAASDISNESMRKFVSNLPHDSDSSLDAPKLKASSSDEKMSPYGHEEAHRHIIEKTQKVESSSPFE</sequence>
<dbReference type="VEuPathDB" id="VectorBase:LLONM1_006642"/>
<evidence type="ECO:0000313" key="2">
    <source>
        <dbReference type="EnsemblMetazoa" id="LLOJ005745-PA"/>
    </source>
</evidence>
<reference evidence="2" key="1">
    <citation type="submission" date="2020-05" db="UniProtKB">
        <authorList>
            <consortium name="EnsemblMetazoa"/>
        </authorList>
    </citation>
    <scope>IDENTIFICATION</scope>
    <source>
        <strain evidence="2">Jacobina</strain>
    </source>
</reference>
<organism evidence="2 3">
    <name type="scientific">Lutzomyia longipalpis</name>
    <name type="common">Sand fly</name>
    <dbReference type="NCBI Taxonomy" id="7200"/>
    <lineage>
        <taxon>Eukaryota</taxon>
        <taxon>Metazoa</taxon>
        <taxon>Ecdysozoa</taxon>
        <taxon>Arthropoda</taxon>
        <taxon>Hexapoda</taxon>
        <taxon>Insecta</taxon>
        <taxon>Pterygota</taxon>
        <taxon>Neoptera</taxon>
        <taxon>Endopterygota</taxon>
        <taxon>Diptera</taxon>
        <taxon>Nematocera</taxon>
        <taxon>Psychodoidea</taxon>
        <taxon>Psychodidae</taxon>
        <taxon>Lutzomyia</taxon>
        <taxon>Lutzomyia</taxon>
    </lineage>
</organism>